<protein>
    <submittedName>
        <fullName evidence="6">S locus protein 11-18</fullName>
    </submittedName>
</protein>
<proteinExistence type="evidence at transcript level"/>
<evidence type="ECO:0000256" key="3">
    <source>
        <dbReference type="ARBA" id="ARBA00022525"/>
    </source>
</evidence>
<accession>Q6L8S0</accession>
<organism evidence="6">
    <name type="scientific">Raphanus sativus</name>
    <name type="common">Radish</name>
    <name type="synonym">Raphanus raphanistrum var. sativus</name>
    <dbReference type="NCBI Taxonomy" id="3726"/>
    <lineage>
        <taxon>Eukaryota</taxon>
        <taxon>Viridiplantae</taxon>
        <taxon>Streptophyta</taxon>
        <taxon>Embryophyta</taxon>
        <taxon>Tracheophyta</taxon>
        <taxon>Spermatophyta</taxon>
        <taxon>Magnoliopsida</taxon>
        <taxon>eudicotyledons</taxon>
        <taxon>Gunneridae</taxon>
        <taxon>Pentapetalae</taxon>
        <taxon>rosids</taxon>
        <taxon>malvids</taxon>
        <taxon>Brassicales</taxon>
        <taxon>Brassicaceae</taxon>
        <taxon>Brassiceae</taxon>
        <taxon>Raphanus</taxon>
    </lineage>
</organism>
<gene>
    <name evidence="6" type="primary">SP11-18</name>
</gene>
<dbReference type="InterPro" id="IPR036574">
    <property type="entry name" value="Scorpion_toxin-like_sf"/>
</dbReference>
<evidence type="ECO:0000256" key="1">
    <source>
        <dbReference type="ARBA" id="ARBA00004613"/>
    </source>
</evidence>
<evidence type="ECO:0000313" key="6">
    <source>
        <dbReference type="EMBL" id="BAD19031.1"/>
    </source>
</evidence>
<dbReference type="GO" id="GO:0005576">
    <property type="term" value="C:extracellular region"/>
    <property type="evidence" value="ECO:0007669"/>
    <property type="project" value="UniProtKB-SubCell"/>
</dbReference>
<keyword evidence="3" id="KW-0964">Secreted</keyword>
<feature type="non-terminal residue" evidence="6">
    <location>
        <position position="1"/>
    </location>
</feature>
<evidence type="ECO:0000256" key="2">
    <source>
        <dbReference type="ARBA" id="ARBA00006722"/>
    </source>
</evidence>
<comment type="similarity">
    <text evidence="2">Belongs to the DEFL family.</text>
</comment>
<dbReference type="EMBL" id="AB114843">
    <property type="protein sequence ID" value="BAD19031.1"/>
    <property type="molecule type" value="mRNA"/>
</dbReference>
<dbReference type="InterPro" id="IPR010682">
    <property type="entry name" value="SCRL"/>
</dbReference>
<dbReference type="GO" id="GO:0007165">
    <property type="term" value="P:signal transduction"/>
    <property type="evidence" value="ECO:0007669"/>
    <property type="project" value="InterPro"/>
</dbReference>
<dbReference type="SUPFAM" id="SSF57095">
    <property type="entry name" value="Scorpion toxin-like"/>
    <property type="match status" value="1"/>
</dbReference>
<sequence>AQEVEANNMRKKCHFFGLSGRCGTSGPNACAGSYTTKKNPSDCNCDDRRKKGKCCCV</sequence>
<reference evidence="6" key="1">
    <citation type="journal article" date="2004" name="Sex. Plant Reprod.">
        <title>Distribution of similar self-incompatibility (S) haplotypes in different genera, Raphanus and Brassica.</title>
        <authorList>
            <person name="Okamoto S."/>
            <person name="Sato Y."/>
            <person name="Sakamoto K."/>
            <person name="Nishio T."/>
        </authorList>
    </citation>
    <scope>NUCLEOTIDE SEQUENCE</scope>
</reference>
<name>Q6L8S0_RAPSA</name>
<keyword evidence="5" id="KW-1015">Disulfide bond</keyword>
<dbReference type="Pfam" id="PF06876">
    <property type="entry name" value="SCRL"/>
    <property type="match status" value="1"/>
</dbReference>
<dbReference type="AlphaFoldDB" id="Q6L8S0"/>
<keyword evidence="4" id="KW-0732">Signal</keyword>
<evidence type="ECO:0000256" key="5">
    <source>
        <dbReference type="ARBA" id="ARBA00023157"/>
    </source>
</evidence>
<comment type="subcellular location">
    <subcellularLocation>
        <location evidence="1">Secreted</location>
    </subcellularLocation>
</comment>
<evidence type="ECO:0000256" key="4">
    <source>
        <dbReference type="ARBA" id="ARBA00022729"/>
    </source>
</evidence>